<evidence type="ECO:0000313" key="8">
    <source>
        <dbReference type="Proteomes" id="UP001174909"/>
    </source>
</evidence>
<dbReference type="Pfam" id="PF10075">
    <property type="entry name" value="CSN8_PSD8_EIF3K"/>
    <property type="match status" value="1"/>
</dbReference>
<gene>
    <name evidence="7" type="ORF">GBAR_LOCUS26474</name>
</gene>
<dbReference type="GO" id="GO:0005829">
    <property type="term" value="C:cytosol"/>
    <property type="evidence" value="ECO:0007669"/>
    <property type="project" value="TreeGrafter"/>
</dbReference>
<dbReference type="PANTHER" id="PTHR12387:SF0">
    <property type="entry name" value="26S PROTEASOME NON-ATPASE REGULATORY SUBUNIT 8"/>
    <property type="match status" value="1"/>
</dbReference>
<dbReference type="InterPro" id="IPR006746">
    <property type="entry name" value="26S_Psome_Rpn12"/>
</dbReference>
<sequence length="263" mass="30631">MPLETVTAAYQQLEAAWGRRDLDDTGTKLSQMRVLILSLSFLPSENASLDPRELVLARNTLEIGALWSIEKRDIPSFQRYIARLKCYYFDYSSLLPESAFKYQILGLNFLGLLAENRLAEFHTELERLTVEELKNIYIKHPISLEQFLMEGSFHKVLLLKGNVPAQNYNYFMDILIGTIRNEIASCIEKAYGKISVAEAAKVLMIESEDQLEQYVREREWATSDDRNFFVFPRQEKKETLHFVQNQLLIQEYLGYARELEKIV</sequence>
<keyword evidence="8" id="KW-1185">Reference proteome</keyword>
<evidence type="ECO:0000256" key="1">
    <source>
        <dbReference type="ARBA" id="ARBA00009627"/>
    </source>
</evidence>
<evidence type="ECO:0000313" key="7">
    <source>
        <dbReference type="EMBL" id="CAI8047869.1"/>
    </source>
</evidence>
<feature type="domain" description="PCI" evidence="6">
    <location>
        <begin position="75"/>
        <end position="245"/>
    </location>
</feature>
<dbReference type="GO" id="GO:0043161">
    <property type="term" value="P:proteasome-mediated ubiquitin-dependent protein catabolic process"/>
    <property type="evidence" value="ECO:0007669"/>
    <property type="project" value="TreeGrafter"/>
</dbReference>
<comment type="caution">
    <text evidence="7">The sequence shown here is derived from an EMBL/GenBank/DDBJ whole genome shotgun (WGS) entry which is preliminary data.</text>
</comment>
<keyword evidence="3 7" id="KW-0647">Proteasome</keyword>
<dbReference type="InterPro" id="IPR000717">
    <property type="entry name" value="PCI_dom"/>
</dbReference>
<evidence type="ECO:0000256" key="3">
    <source>
        <dbReference type="ARBA" id="ARBA00022942"/>
    </source>
</evidence>
<dbReference type="GO" id="GO:0008541">
    <property type="term" value="C:proteasome regulatory particle, lid subcomplex"/>
    <property type="evidence" value="ECO:0007669"/>
    <property type="project" value="TreeGrafter"/>
</dbReference>
<accession>A0AA35THM9</accession>
<reference evidence="7" key="1">
    <citation type="submission" date="2023-03" db="EMBL/GenBank/DDBJ databases">
        <authorList>
            <person name="Steffen K."/>
            <person name="Cardenas P."/>
        </authorList>
    </citation>
    <scope>NUCLEOTIDE SEQUENCE</scope>
</reference>
<comment type="subunit">
    <text evidence="4">Component of the 19S proteasome regulatory particle complex. The 26S proteasome consists of a 20S core particle (CP) and two 19S regulatory subunits (RP). The regulatory particle is made of a lid composed of 9 subunits including PSMD8, a base containing 6 ATPases and few additional components. Interacts with DDI2. Interacts with TASOR.</text>
</comment>
<dbReference type="PROSITE" id="PS50250">
    <property type="entry name" value="PCI"/>
    <property type="match status" value="1"/>
</dbReference>
<protein>
    <recommendedName>
        <fullName evidence="2">26S proteasome non-ATPase regulatory subunit 8</fullName>
    </recommendedName>
    <alternativeName>
        <fullName evidence="5">26S proteasome regulatory subunit RPN12</fullName>
    </alternativeName>
</protein>
<evidence type="ECO:0000256" key="4">
    <source>
        <dbReference type="ARBA" id="ARBA00062283"/>
    </source>
</evidence>
<evidence type="ECO:0000259" key="6">
    <source>
        <dbReference type="PROSITE" id="PS50250"/>
    </source>
</evidence>
<dbReference type="GO" id="GO:0005634">
    <property type="term" value="C:nucleus"/>
    <property type="evidence" value="ECO:0007669"/>
    <property type="project" value="TreeGrafter"/>
</dbReference>
<organism evidence="7 8">
    <name type="scientific">Geodia barretti</name>
    <name type="common">Barrett's horny sponge</name>
    <dbReference type="NCBI Taxonomy" id="519541"/>
    <lineage>
        <taxon>Eukaryota</taxon>
        <taxon>Metazoa</taxon>
        <taxon>Porifera</taxon>
        <taxon>Demospongiae</taxon>
        <taxon>Heteroscleromorpha</taxon>
        <taxon>Tetractinellida</taxon>
        <taxon>Astrophorina</taxon>
        <taxon>Geodiidae</taxon>
        <taxon>Geodia</taxon>
    </lineage>
</organism>
<name>A0AA35THM9_GEOBA</name>
<evidence type="ECO:0000256" key="5">
    <source>
        <dbReference type="ARBA" id="ARBA00078986"/>
    </source>
</evidence>
<dbReference type="Gene3D" id="1.25.40.990">
    <property type="match status" value="1"/>
</dbReference>
<comment type="similarity">
    <text evidence="1">Belongs to the proteasome subunit S14 family.</text>
</comment>
<dbReference type="AlphaFoldDB" id="A0AA35THM9"/>
<dbReference type="InterPro" id="IPR033464">
    <property type="entry name" value="CSN8_PSD8_EIF3K"/>
</dbReference>
<proteinExistence type="inferred from homology"/>
<dbReference type="Proteomes" id="UP001174909">
    <property type="component" value="Unassembled WGS sequence"/>
</dbReference>
<dbReference type="EMBL" id="CASHTH010003683">
    <property type="protein sequence ID" value="CAI8047869.1"/>
    <property type="molecule type" value="Genomic_DNA"/>
</dbReference>
<evidence type="ECO:0000256" key="2">
    <source>
        <dbReference type="ARBA" id="ARBA00014939"/>
    </source>
</evidence>
<dbReference type="PANTHER" id="PTHR12387">
    <property type="entry name" value="26S PROTEASOME NON-ATPASE REGULATORY SUBUNIT 8"/>
    <property type="match status" value="1"/>
</dbReference>
<dbReference type="FunFam" id="1.25.40.990:FF:000001">
    <property type="entry name" value="26S proteasome non-ATPase regulatory subunit"/>
    <property type="match status" value="1"/>
</dbReference>